<dbReference type="AlphaFoldDB" id="A0A0C2ZIY9"/>
<gene>
    <name evidence="1" type="ORF">SCLCIDRAFT_487796</name>
</gene>
<keyword evidence="2" id="KW-1185">Reference proteome</keyword>
<evidence type="ECO:0000313" key="1">
    <source>
        <dbReference type="EMBL" id="KIM52722.1"/>
    </source>
</evidence>
<proteinExistence type="predicted"/>
<name>A0A0C2ZIY9_9AGAM</name>
<dbReference type="EMBL" id="KN822201">
    <property type="protein sequence ID" value="KIM52722.1"/>
    <property type="molecule type" value="Genomic_DNA"/>
</dbReference>
<accession>A0A0C2ZIY9</accession>
<protein>
    <submittedName>
        <fullName evidence="1">Uncharacterized protein</fullName>
    </submittedName>
</protein>
<reference evidence="1 2" key="1">
    <citation type="submission" date="2014-04" db="EMBL/GenBank/DDBJ databases">
        <authorList>
            <consortium name="DOE Joint Genome Institute"/>
            <person name="Kuo A."/>
            <person name="Kohler A."/>
            <person name="Nagy L.G."/>
            <person name="Floudas D."/>
            <person name="Copeland A."/>
            <person name="Barry K.W."/>
            <person name="Cichocki N."/>
            <person name="Veneault-Fourrey C."/>
            <person name="LaButti K."/>
            <person name="Lindquist E.A."/>
            <person name="Lipzen A."/>
            <person name="Lundell T."/>
            <person name="Morin E."/>
            <person name="Murat C."/>
            <person name="Sun H."/>
            <person name="Tunlid A."/>
            <person name="Henrissat B."/>
            <person name="Grigoriev I.V."/>
            <person name="Hibbett D.S."/>
            <person name="Martin F."/>
            <person name="Nordberg H.P."/>
            <person name="Cantor M.N."/>
            <person name="Hua S.X."/>
        </authorList>
    </citation>
    <scope>NUCLEOTIDE SEQUENCE [LARGE SCALE GENOMIC DNA]</scope>
    <source>
        <strain evidence="1 2">Foug A</strain>
    </source>
</reference>
<dbReference type="Proteomes" id="UP000053989">
    <property type="component" value="Unassembled WGS sequence"/>
</dbReference>
<sequence>MGGLDDMDSCASPWLAAVASSVPNALPPCSICPKTKFRLTLPRALIGVFNGTYIHYRCLPASEALSWLDFMSICAFVAVQASFKTSSTPMGAMSAWIPIPFDLFPRLQVSDVPPIASFGVYWLSAVYLQFYSYPFQRLVFPFARSIHPHDSRCHLSPRRRVSHLHYPGTCFHITVACDSHFSIVRHAQHVRRPSLLIHMAVRHIRSGHSCHLHANAC</sequence>
<organism evidence="1 2">
    <name type="scientific">Scleroderma citrinum Foug A</name>
    <dbReference type="NCBI Taxonomy" id="1036808"/>
    <lineage>
        <taxon>Eukaryota</taxon>
        <taxon>Fungi</taxon>
        <taxon>Dikarya</taxon>
        <taxon>Basidiomycota</taxon>
        <taxon>Agaricomycotina</taxon>
        <taxon>Agaricomycetes</taxon>
        <taxon>Agaricomycetidae</taxon>
        <taxon>Boletales</taxon>
        <taxon>Sclerodermatineae</taxon>
        <taxon>Sclerodermataceae</taxon>
        <taxon>Scleroderma</taxon>
    </lineage>
</organism>
<evidence type="ECO:0000313" key="2">
    <source>
        <dbReference type="Proteomes" id="UP000053989"/>
    </source>
</evidence>
<dbReference type="HOGENOM" id="CLU_1272923_0_0_1"/>
<reference evidence="2" key="2">
    <citation type="submission" date="2015-01" db="EMBL/GenBank/DDBJ databases">
        <title>Evolutionary Origins and Diversification of the Mycorrhizal Mutualists.</title>
        <authorList>
            <consortium name="DOE Joint Genome Institute"/>
            <consortium name="Mycorrhizal Genomics Consortium"/>
            <person name="Kohler A."/>
            <person name="Kuo A."/>
            <person name="Nagy L.G."/>
            <person name="Floudas D."/>
            <person name="Copeland A."/>
            <person name="Barry K.W."/>
            <person name="Cichocki N."/>
            <person name="Veneault-Fourrey C."/>
            <person name="LaButti K."/>
            <person name="Lindquist E.A."/>
            <person name="Lipzen A."/>
            <person name="Lundell T."/>
            <person name="Morin E."/>
            <person name="Murat C."/>
            <person name="Riley R."/>
            <person name="Ohm R."/>
            <person name="Sun H."/>
            <person name="Tunlid A."/>
            <person name="Henrissat B."/>
            <person name="Grigoriev I.V."/>
            <person name="Hibbett D.S."/>
            <person name="Martin F."/>
        </authorList>
    </citation>
    <scope>NUCLEOTIDE SEQUENCE [LARGE SCALE GENOMIC DNA]</scope>
    <source>
        <strain evidence="2">Foug A</strain>
    </source>
</reference>
<dbReference type="InParanoid" id="A0A0C2ZIY9"/>